<dbReference type="AlphaFoldDB" id="A0A0F9GLZ7"/>
<sequence length="724" mass="79433">VFGAELIRALQSKASLGAKVYRNAVDLMSLPKTVLTVFDHSFPGRQGIKLAPSHPLAWKDSAWQGLRAMTSKKTTMDLVVARATDATPIMVKEGDTVRTIPFGQLKELIGVYEAPFGPAAKISAREEAFISRWARLVPGVQLSERAFLTSGNEIRHSVVRGLLVEANKGKIAGEVIPIDLQQARALANLVNRASGRGTLGTAGDELAPVLNGLFFAPRYRVSSPEWAANILNLGNPKAQKEAIKEIVSFVAAGSAILALLHHSGAATVNVDPTSADFGKGKIGNTRIDFWAHMQQIARAVAMIYEGERTTSTGEKVPISFEDVAFNYLRSGLSPFASLGVDIKTGGTITGEQIEATPAGLSKQAFNRLVPLVWQDIIEGVREEGVRGGIISGLALGGIGIQTYETYAQQRAIAFQEETGIEFDVNNSGHWAILRTNGKLVEKFGKLGDQAQETQDFLTEEMNSLELPGMAQRLSSGTADPKVYSNFREAWEDFEGIRANSAARLAFGRDREPSDDPAFRRYQEIDRNDPKYKDPVTFEIDYGAYRRDKDAAFEKLHPAIQEAFLQVGAPDPEVARWATAYIVARNLRRDLYAMSKWRGLTPEQSRQLDQFSLEVRERAPQIALQLGRTVKQADVARYLAEQQGTPGLAEWFIGLQSSTTRDEMRNVEYQLFLAENAPGLQPFYPDLYSQASLERIGLIEGEELPGIQPVQPVAPVEPLVPVGGR</sequence>
<gene>
    <name evidence="1" type="ORF">LCGC14_1809700</name>
</gene>
<organism evidence="1">
    <name type="scientific">marine sediment metagenome</name>
    <dbReference type="NCBI Taxonomy" id="412755"/>
    <lineage>
        <taxon>unclassified sequences</taxon>
        <taxon>metagenomes</taxon>
        <taxon>ecological metagenomes</taxon>
    </lineage>
</organism>
<proteinExistence type="predicted"/>
<evidence type="ECO:0000313" key="1">
    <source>
        <dbReference type="EMBL" id="KKL99909.1"/>
    </source>
</evidence>
<name>A0A0F9GLZ7_9ZZZZ</name>
<feature type="non-terminal residue" evidence="1">
    <location>
        <position position="1"/>
    </location>
</feature>
<dbReference type="EMBL" id="LAZR01017558">
    <property type="protein sequence ID" value="KKL99909.1"/>
    <property type="molecule type" value="Genomic_DNA"/>
</dbReference>
<comment type="caution">
    <text evidence="1">The sequence shown here is derived from an EMBL/GenBank/DDBJ whole genome shotgun (WGS) entry which is preliminary data.</text>
</comment>
<accession>A0A0F9GLZ7</accession>
<reference evidence="1" key="1">
    <citation type="journal article" date="2015" name="Nature">
        <title>Complex archaea that bridge the gap between prokaryotes and eukaryotes.</title>
        <authorList>
            <person name="Spang A."/>
            <person name="Saw J.H."/>
            <person name="Jorgensen S.L."/>
            <person name="Zaremba-Niedzwiedzka K."/>
            <person name="Martijn J."/>
            <person name="Lind A.E."/>
            <person name="van Eijk R."/>
            <person name="Schleper C."/>
            <person name="Guy L."/>
            <person name="Ettema T.J."/>
        </authorList>
    </citation>
    <scope>NUCLEOTIDE SEQUENCE</scope>
</reference>
<protein>
    <submittedName>
        <fullName evidence="1">Uncharacterized protein</fullName>
    </submittedName>
</protein>